<organism evidence="5 6">
    <name type="scientific">Lautropia mirabilis ATCC 51599</name>
    <dbReference type="NCBI Taxonomy" id="887898"/>
    <lineage>
        <taxon>Bacteria</taxon>
        <taxon>Pseudomonadati</taxon>
        <taxon>Pseudomonadota</taxon>
        <taxon>Betaproteobacteria</taxon>
        <taxon>Burkholderiales</taxon>
        <taxon>Burkholderiaceae</taxon>
        <taxon>Lautropia</taxon>
    </lineage>
</organism>
<keyword evidence="2" id="KW-0238">DNA-binding</keyword>
<evidence type="ECO:0000256" key="3">
    <source>
        <dbReference type="ARBA" id="ARBA00023163"/>
    </source>
</evidence>
<dbReference type="PANTHER" id="PTHR33164:SF43">
    <property type="entry name" value="HTH-TYPE TRANSCRIPTIONAL REPRESSOR YETL"/>
    <property type="match status" value="1"/>
</dbReference>
<dbReference type="InterPro" id="IPR036390">
    <property type="entry name" value="WH_DNA-bd_sf"/>
</dbReference>
<dbReference type="Pfam" id="PF12802">
    <property type="entry name" value="MarR_2"/>
    <property type="match status" value="1"/>
</dbReference>
<dbReference type="HOGENOM" id="CLU_083287_27_3_4"/>
<dbReference type="STRING" id="887898.HMPREF0551_1378"/>
<evidence type="ECO:0000256" key="1">
    <source>
        <dbReference type="ARBA" id="ARBA00023015"/>
    </source>
</evidence>
<dbReference type="InterPro" id="IPR000835">
    <property type="entry name" value="HTH_MarR-typ"/>
</dbReference>
<feature type="domain" description="HTH marR-type" evidence="4">
    <location>
        <begin position="1"/>
        <end position="159"/>
    </location>
</feature>
<evidence type="ECO:0000256" key="2">
    <source>
        <dbReference type="ARBA" id="ARBA00023125"/>
    </source>
</evidence>
<dbReference type="AlphaFoldDB" id="E7RXG5"/>
<dbReference type="InterPro" id="IPR023187">
    <property type="entry name" value="Tscrpt_reg_MarR-type_CS"/>
</dbReference>
<dbReference type="RefSeq" id="WP_005673647.1">
    <property type="nucleotide sequence ID" value="NZ_CP146288.1"/>
</dbReference>
<sequence length="167" mass="18226">MEIDLDPKYQALLEEAERQDLADQDSMRVCAQTLTLAAMIDRRRAAALAPQGLSEGRFILLFLLEGHKSGLPPHVLADQAGVARATITGLVDGMVRDGLVERHGNPDDRRSNLVVLTRKGRTLSKRVFPGQAEALAEAFASLSANDRRQLSRLLAKVSANLVEDEDA</sequence>
<dbReference type="GO" id="GO:0006950">
    <property type="term" value="P:response to stress"/>
    <property type="evidence" value="ECO:0007669"/>
    <property type="project" value="TreeGrafter"/>
</dbReference>
<dbReference type="InterPro" id="IPR039422">
    <property type="entry name" value="MarR/SlyA-like"/>
</dbReference>
<evidence type="ECO:0000313" key="6">
    <source>
        <dbReference type="Proteomes" id="UP000011021"/>
    </source>
</evidence>
<dbReference type="PROSITE" id="PS01117">
    <property type="entry name" value="HTH_MARR_1"/>
    <property type="match status" value="1"/>
</dbReference>
<dbReference type="Proteomes" id="UP000011021">
    <property type="component" value="Unassembled WGS sequence"/>
</dbReference>
<dbReference type="EMBL" id="AEQP01000008">
    <property type="protein sequence ID" value="EFV94961.1"/>
    <property type="molecule type" value="Genomic_DNA"/>
</dbReference>
<protein>
    <submittedName>
        <fullName evidence="5">Transcriptional regulator, MarR family</fullName>
    </submittedName>
</protein>
<name>E7RXG5_9BURK</name>
<dbReference type="eggNOG" id="COG1846">
    <property type="taxonomic scope" value="Bacteria"/>
</dbReference>
<gene>
    <name evidence="5" type="ORF">HMPREF0551_1378</name>
</gene>
<keyword evidence="1" id="KW-0805">Transcription regulation</keyword>
<accession>E7RXG5</accession>
<dbReference type="PROSITE" id="PS50995">
    <property type="entry name" value="HTH_MARR_2"/>
    <property type="match status" value="1"/>
</dbReference>
<dbReference type="GO" id="GO:0003700">
    <property type="term" value="F:DNA-binding transcription factor activity"/>
    <property type="evidence" value="ECO:0007669"/>
    <property type="project" value="InterPro"/>
</dbReference>
<dbReference type="GO" id="GO:0003677">
    <property type="term" value="F:DNA binding"/>
    <property type="evidence" value="ECO:0007669"/>
    <property type="project" value="UniProtKB-KW"/>
</dbReference>
<dbReference type="SUPFAM" id="SSF46785">
    <property type="entry name" value="Winged helix' DNA-binding domain"/>
    <property type="match status" value="1"/>
</dbReference>
<dbReference type="PRINTS" id="PR00598">
    <property type="entry name" value="HTHMARR"/>
</dbReference>
<evidence type="ECO:0000313" key="5">
    <source>
        <dbReference type="EMBL" id="EFV94961.1"/>
    </source>
</evidence>
<dbReference type="PANTHER" id="PTHR33164">
    <property type="entry name" value="TRANSCRIPTIONAL REGULATOR, MARR FAMILY"/>
    <property type="match status" value="1"/>
</dbReference>
<dbReference type="SMART" id="SM00347">
    <property type="entry name" value="HTH_MARR"/>
    <property type="match status" value="1"/>
</dbReference>
<keyword evidence="6" id="KW-1185">Reference proteome</keyword>
<comment type="caution">
    <text evidence="5">The sequence shown here is derived from an EMBL/GenBank/DDBJ whole genome shotgun (WGS) entry which is preliminary data.</text>
</comment>
<keyword evidence="3" id="KW-0804">Transcription</keyword>
<dbReference type="Gene3D" id="1.10.10.10">
    <property type="entry name" value="Winged helix-like DNA-binding domain superfamily/Winged helix DNA-binding domain"/>
    <property type="match status" value="1"/>
</dbReference>
<evidence type="ECO:0000259" key="4">
    <source>
        <dbReference type="PROSITE" id="PS50995"/>
    </source>
</evidence>
<reference evidence="5 6" key="1">
    <citation type="submission" date="2010-12" db="EMBL/GenBank/DDBJ databases">
        <authorList>
            <person name="Muzny D."/>
            <person name="Qin X."/>
            <person name="Deng J."/>
            <person name="Jiang H."/>
            <person name="Liu Y."/>
            <person name="Qu J."/>
            <person name="Song X.-Z."/>
            <person name="Zhang L."/>
            <person name="Thornton R."/>
            <person name="Coyle M."/>
            <person name="Francisco L."/>
            <person name="Jackson L."/>
            <person name="Javaid M."/>
            <person name="Korchina V."/>
            <person name="Kovar C."/>
            <person name="Mata R."/>
            <person name="Mathew T."/>
            <person name="Ngo R."/>
            <person name="Nguyen L."/>
            <person name="Nguyen N."/>
            <person name="Okwuonu G."/>
            <person name="Ongeri F."/>
            <person name="Pham C."/>
            <person name="Simmons D."/>
            <person name="Wilczek-Boney K."/>
            <person name="Hale W."/>
            <person name="Jakkamsetti A."/>
            <person name="Pham P."/>
            <person name="Ruth R."/>
            <person name="San Lucas F."/>
            <person name="Warren J."/>
            <person name="Zhang J."/>
            <person name="Zhao Z."/>
            <person name="Zhou C."/>
            <person name="Zhu D."/>
            <person name="Lee S."/>
            <person name="Bess C."/>
            <person name="Blankenburg K."/>
            <person name="Forbes L."/>
            <person name="Fu Q."/>
            <person name="Gubbala S."/>
            <person name="Hirani K."/>
            <person name="Jayaseelan J.C."/>
            <person name="Lara F."/>
            <person name="Munidasa M."/>
            <person name="Palculict T."/>
            <person name="Patil S."/>
            <person name="Pu L.-L."/>
            <person name="Saada N."/>
            <person name="Tang L."/>
            <person name="Weissenberger G."/>
            <person name="Zhu Y."/>
            <person name="Hemphill L."/>
            <person name="Shang Y."/>
            <person name="Youmans B."/>
            <person name="Ayvaz T."/>
            <person name="Ross M."/>
            <person name="Santibanez J."/>
            <person name="Aqrawi P."/>
            <person name="Gross S."/>
            <person name="Joshi V."/>
            <person name="Fowler G."/>
            <person name="Nazareth L."/>
            <person name="Reid J."/>
            <person name="Worley K."/>
            <person name="Petrosino J."/>
            <person name="Highlander S."/>
            <person name="Gibbs R."/>
        </authorList>
    </citation>
    <scope>NUCLEOTIDE SEQUENCE [LARGE SCALE GENOMIC DNA]</scope>
    <source>
        <strain evidence="5 6">ATCC 51599</strain>
    </source>
</reference>
<dbReference type="InterPro" id="IPR036388">
    <property type="entry name" value="WH-like_DNA-bd_sf"/>
</dbReference>
<proteinExistence type="predicted"/>